<evidence type="ECO:0000256" key="1">
    <source>
        <dbReference type="SAM" id="MobiDB-lite"/>
    </source>
</evidence>
<name>A0AAE1EK46_PETCI</name>
<feature type="region of interest" description="Disordered" evidence="1">
    <location>
        <begin position="1"/>
        <end position="20"/>
    </location>
</feature>
<keyword evidence="3" id="KW-1185">Reference proteome</keyword>
<dbReference type="AlphaFoldDB" id="A0AAE1EK46"/>
<protein>
    <submittedName>
        <fullName evidence="2">Uncharacterized protein</fullName>
    </submittedName>
</protein>
<sequence length="110" mass="12479">MTLNEEEIHSCPPRGNGKGAGTGGRFFWCRRNMLQPPTSVVSGNVQWAWVSASLSPHKVGLEAVKRAAMRIVHPTTLPDEFPPLYKLVLYKGWRHWPRWFSPLISTHFGI</sequence>
<proteinExistence type="predicted"/>
<dbReference type="Proteomes" id="UP001286313">
    <property type="component" value="Unassembled WGS sequence"/>
</dbReference>
<reference evidence="2" key="1">
    <citation type="submission" date="2023-10" db="EMBL/GenBank/DDBJ databases">
        <title>Genome assemblies of two species of porcelain crab, Petrolisthes cinctipes and Petrolisthes manimaculis (Anomura: Porcellanidae).</title>
        <authorList>
            <person name="Angst P."/>
        </authorList>
    </citation>
    <scope>NUCLEOTIDE SEQUENCE</scope>
    <source>
        <strain evidence="2">PB745_01</strain>
        <tissue evidence="2">Gill</tissue>
    </source>
</reference>
<evidence type="ECO:0000313" key="3">
    <source>
        <dbReference type="Proteomes" id="UP001286313"/>
    </source>
</evidence>
<comment type="caution">
    <text evidence="2">The sequence shown here is derived from an EMBL/GenBank/DDBJ whole genome shotgun (WGS) entry which is preliminary data.</text>
</comment>
<evidence type="ECO:0000313" key="2">
    <source>
        <dbReference type="EMBL" id="KAK3852281.1"/>
    </source>
</evidence>
<organism evidence="2 3">
    <name type="scientific">Petrolisthes cinctipes</name>
    <name type="common">Flat porcelain crab</name>
    <dbReference type="NCBI Taxonomy" id="88211"/>
    <lineage>
        <taxon>Eukaryota</taxon>
        <taxon>Metazoa</taxon>
        <taxon>Ecdysozoa</taxon>
        <taxon>Arthropoda</taxon>
        <taxon>Crustacea</taxon>
        <taxon>Multicrustacea</taxon>
        <taxon>Malacostraca</taxon>
        <taxon>Eumalacostraca</taxon>
        <taxon>Eucarida</taxon>
        <taxon>Decapoda</taxon>
        <taxon>Pleocyemata</taxon>
        <taxon>Anomura</taxon>
        <taxon>Galatheoidea</taxon>
        <taxon>Porcellanidae</taxon>
        <taxon>Petrolisthes</taxon>
    </lineage>
</organism>
<dbReference type="EMBL" id="JAWQEG010007502">
    <property type="protein sequence ID" value="KAK3852281.1"/>
    <property type="molecule type" value="Genomic_DNA"/>
</dbReference>
<accession>A0AAE1EK46</accession>
<gene>
    <name evidence="2" type="ORF">Pcinc_041125</name>
</gene>